<dbReference type="SUPFAM" id="SSF52096">
    <property type="entry name" value="ClpP/crotonase"/>
    <property type="match status" value="1"/>
</dbReference>
<comment type="similarity">
    <text evidence="1">Belongs to the peptidase S49 family.</text>
</comment>
<evidence type="ECO:0000256" key="1">
    <source>
        <dbReference type="ARBA" id="ARBA00008683"/>
    </source>
</evidence>
<dbReference type="PANTHER" id="PTHR42987">
    <property type="entry name" value="PEPTIDASE S49"/>
    <property type="match status" value="1"/>
</dbReference>
<reference evidence="7" key="1">
    <citation type="journal article" date="2019" name="Int. J. Syst. Evol. Microbiol.">
        <title>The Global Catalogue of Microorganisms (GCM) 10K type strain sequencing project: providing services to taxonomists for standard genome sequencing and annotation.</title>
        <authorList>
            <consortium name="The Broad Institute Genomics Platform"/>
            <consortium name="The Broad Institute Genome Sequencing Center for Infectious Disease"/>
            <person name="Wu L."/>
            <person name="Ma J."/>
        </authorList>
    </citation>
    <scope>NUCLEOTIDE SEQUENCE [LARGE SCALE GENOMIC DNA]</scope>
    <source>
        <strain evidence="7">CCUG 55328</strain>
    </source>
</reference>
<gene>
    <name evidence="6" type="ORF">ACFQ3C_13565</name>
</gene>
<evidence type="ECO:0000256" key="4">
    <source>
        <dbReference type="ARBA" id="ARBA00022825"/>
    </source>
</evidence>
<dbReference type="CDD" id="cd07023">
    <property type="entry name" value="S49_Sppa_N_C"/>
    <property type="match status" value="1"/>
</dbReference>
<evidence type="ECO:0000256" key="3">
    <source>
        <dbReference type="ARBA" id="ARBA00022801"/>
    </source>
</evidence>
<accession>A0ABW3TG61</accession>
<evidence type="ECO:0000313" key="7">
    <source>
        <dbReference type="Proteomes" id="UP001597151"/>
    </source>
</evidence>
<feature type="domain" description="Peptidase S49" evidence="5">
    <location>
        <begin position="79"/>
        <end position="220"/>
    </location>
</feature>
<keyword evidence="2" id="KW-0645">Protease</keyword>
<dbReference type="Gene3D" id="3.90.226.10">
    <property type="entry name" value="2-enoyl-CoA Hydratase, Chain A, domain 1"/>
    <property type="match status" value="1"/>
</dbReference>
<dbReference type="Pfam" id="PF01343">
    <property type="entry name" value="Peptidase_S49"/>
    <property type="match status" value="1"/>
</dbReference>
<name>A0ABW3TG61_9RHOB</name>
<evidence type="ECO:0000256" key="2">
    <source>
        <dbReference type="ARBA" id="ARBA00022670"/>
    </source>
</evidence>
<keyword evidence="4" id="KW-0720">Serine protease</keyword>
<dbReference type="PANTHER" id="PTHR42987:SF8">
    <property type="entry name" value="PROTEINASE"/>
    <property type="match status" value="1"/>
</dbReference>
<keyword evidence="3" id="KW-0378">Hydrolase</keyword>
<evidence type="ECO:0000259" key="5">
    <source>
        <dbReference type="Pfam" id="PF01343"/>
    </source>
</evidence>
<dbReference type="InterPro" id="IPR029045">
    <property type="entry name" value="ClpP/crotonase-like_dom_sf"/>
</dbReference>
<organism evidence="6 7">
    <name type="scientific">Seohaeicola saemankumensis</name>
    <dbReference type="NCBI Taxonomy" id="481181"/>
    <lineage>
        <taxon>Bacteria</taxon>
        <taxon>Pseudomonadati</taxon>
        <taxon>Pseudomonadota</taxon>
        <taxon>Alphaproteobacteria</taxon>
        <taxon>Rhodobacterales</taxon>
        <taxon>Roseobacteraceae</taxon>
        <taxon>Seohaeicola</taxon>
    </lineage>
</organism>
<keyword evidence="7" id="KW-1185">Reference proteome</keyword>
<protein>
    <submittedName>
        <fullName evidence="6">S49 family peptidase</fullName>
    </submittedName>
</protein>
<dbReference type="Proteomes" id="UP001597151">
    <property type="component" value="Unassembled WGS sequence"/>
</dbReference>
<dbReference type="RefSeq" id="WP_380792813.1">
    <property type="nucleotide sequence ID" value="NZ_JBHTKR010000005.1"/>
</dbReference>
<proteinExistence type="inferred from homology"/>
<evidence type="ECO:0000313" key="6">
    <source>
        <dbReference type="EMBL" id="MFD1195697.1"/>
    </source>
</evidence>
<dbReference type="Gene3D" id="6.20.330.10">
    <property type="match status" value="1"/>
</dbReference>
<dbReference type="EMBL" id="JBHTKR010000005">
    <property type="protein sequence ID" value="MFD1195697.1"/>
    <property type="molecule type" value="Genomic_DNA"/>
</dbReference>
<dbReference type="InterPro" id="IPR047272">
    <property type="entry name" value="S49_SppA_C"/>
</dbReference>
<sequence>MKRFIPFLKADPVVSVVRLAGSIGSGPRSPLSDEVMGPVLERAFRRGKPAAVALVINSPGGSPVQSALIAARIRRLSAERKVPVHAFVEDVAASGGYWLAAAADDIWADTGSIVGSIGVISAGFGAHVALARQGVERRVYTSADSKSMLDPFLPEKPEDVARLKELLGGLHDSFVAYVRSRRGAKLADDADLFTGRFWLGARAHELGLIDGIGHLEPKLKELYGDKTRFARYGRRRGLFQRFGATLAQDALAGIEERAAFARFGL</sequence>
<comment type="caution">
    <text evidence="6">The sequence shown here is derived from an EMBL/GenBank/DDBJ whole genome shotgun (WGS) entry which is preliminary data.</text>
</comment>
<dbReference type="InterPro" id="IPR002142">
    <property type="entry name" value="Peptidase_S49"/>
</dbReference>